<dbReference type="PRINTS" id="PR00035">
    <property type="entry name" value="HTHGNTR"/>
</dbReference>
<protein>
    <submittedName>
        <fullName evidence="5">FCD domain-containing protein</fullName>
    </submittedName>
</protein>
<dbReference type="InterPro" id="IPR036388">
    <property type="entry name" value="WH-like_DNA-bd_sf"/>
</dbReference>
<dbReference type="PROSITE" id="PS50949">
    <property type="entry name" value="HTH_GNTR"/>
    <property type="match status" value="1"/>
</dbReference>
<dbReference type="InterPro" id="IPR011711">
    <property type="entry name" value="GntR_C"/>
</dbReference>
<proteinExistence type="predicted"/>
<feature type="domain" description="HTH gntR-type" evidence="4">
    <location>
        <begin position="11"/>
        <end position="78"/>
    </location>
</feature>
<accession>A0ABS9WAS5</accession>
<keyword evidence="1" id="KW-0805">Transcription regulation</keyword>
<organism evidence="5 6">
    <name type="scientific">Teichococcus vastitatis</name>
    <dbReference type="NCBI Taxonomy" id="2307076"/>
    <lineage>
        <taxon>Bacteria</taxon>
        <taxon>Pseudomonadati</taxon>
        <taxon>Pseudomonadota</taxon>
        <taxon>Alphaproteobacteria</taxon>
        <taxon>Acetobacterales</taxon>
        <taxon>Roseomonadaceae</taxon>
        <taxon>Roseomonas</taxon>
    </lineage>
</organism>
<dbReference type="InterPro" id="IPR008920">
    <property type="entry name" value="TF_FadR/GntR_C"/>
</dbReference>
<gene>
    <name evidence="5" type="ORF">MON41_20745</name>
</gene>
<dbReference type="SUPFAM" id="SSF46785">
    <property type="entry name" value="Winged helix' DNA-binding domain"/>
    <property type="match status" value="1"/>
</dbReference>
<dbReference type="PANTHER" id="PTHR43537:SF5">
    <property type="entry name" value="UXU OPERON TRANSCRIPTIONAL REGULATOR"/>
    <property type="match status" value="1"/>
</dbReference>
<sequence length="247" mass="27280">MVNAPAIPRLPYLVSSVAAGLRDSIRNQHSLGDKLPTEAVLAERFGVSRTVIREAVATLRTEGLLETRQGSGIFVARTRQELVFRFARSAAWEQHLRSIYELRLGLEVAAAGLAAIYRTDDDLQRLEEALAVMAIPESRRAADLRFHTALAAASRNEHYEGLLPLLAGELSVLIREAQRGCGVYKAPTGEFLVAEHRTIHEAILQQDADAARAAMEIHLHNSARRFDIEIRGMGRPPHSASAVEDHR</sequence>
<dbReference type="PANTHER" id="PTHR43537">
    <property type="entry name" value="TRANSCRIPTIONAL REGULATOR, GNTR FAMILY"/>
    <property type="match status" value="1"/>
</dbReference>
<evidence type="ECO:0000259" key="4">
    <source>
        <dbReference type="PROSITE" id="PS50949"/>
    </source>
</evidence>
<dbReference type="Pfam" id="PF07729">
    <property type="entry name" value="FCD"/>
    <property type="match status" value="1"/>
</dbReference>
<evidence type="ECO:0000313" key="6">
    <source>
        <dbReference type="Proteomes" id="UP001201985"/>
    </source>
</evidence>
<dbReference type="RefSeq" id="WP_241793757.1">
    <property type="nucleotide sequence ID" value="NZ_JALBUU010000082.1"/>
</dbReference>
<dbReference type="CDD" id="cd07377">
    <property type="entry name" value="WHTH_GntR"/>
    <property type="match status" value="1"/>
</dbReference>
<name>A0ABS9WAS5_9PROT</name>
<evidence type="ECO:0000256" key="1">
    <source>
        <dbReference type="ARBA" id="ARBA00023015"/>
    </source>
</evidence>
<evidence type="ECO:0000256" key="3">
    <source>
        <dbReference type="ARBA" id="ARBA00023163"/>
    </source>
</evidence>
<dbReference type="Proteomes" id="UP001201985">
    <property type="component" value="Unassembled WGS sequence"/>
</dbReference>
<dbReference type="SMART" id="SM00345">
    <property type="entry name" value="HTH_GNTR"/>
    <property type="match status" value="1"/>
</dbReference>
<dbReference type="EMBL" id="JALBUU010000082">
    <property type="protein sequence ID" value="MCI0756098.1"/>
    <property type="molecule type" value="Genomic_DNA"/>
</dbReference>
<keyword evidence="6" id="KW-1185">Reference proteome</keyword>
<comment type="caution">
    <text evidence="5">The sequence shown here is derived from an EMBL/GenBank/DDBJ whole genome shotgun (WGS) entry which is preliminary data.</text>
</comment>
<dbReference type="InterPro" id="IPR036390">
    <property type="entry name" value="WH_DNA-bd_sf"/>
</dbReference>
<evidence type="ECO:0000313" key="5">
    <source>
        <dbReference type="EMBL" id="MCI0756098.1"/>
    </source>
</evidence>
<dbReference type="SUPFAM" id="SSF48008">
    <property type="entry name" value="GntR ligand-binding domain-like"/>
    <property type="match status" value="1"/>
</dbReference>
<reference evidence="5 6" key="1">
    <citation type="submission" date="2022-03" db="EMBL/GenBank/DDBJ databases">
        <title>Complete genome analysis of Roseomonas KG 17.1 : a prolific producer of plant growth promoters.</title>
        <authorList>
            <person name="Saadouli I."/>
            <person name="Najjari A."/>
            <person name="Mosbah A."/>
            <person name="Ouzari H.I."/>
        </authorList>
    </citation>
    <scope>NUCLEOTIDE SEQUENCE [LARGE SCALE GENOMIC DNA]</scope>
    <source>
        <strain evidence="5 6">KG17-1</strain>
    </source>
</reference>
<keyword evidence="3" id="KW-0804">Transcription</keyword>
<dbReference type="Gene3D" id="1.20.120.530">
    <property type="entry name" value="GntR ligand-binding domain-like"/>
    <property type="match status" value="1"/>
</dbReference>
<dbReference type="Gene3D" id="1.10.10.10">
    <property type="entry name" value="Winged helix-like DNA-binding domain superfamily/Winged helix DNA-binding domain"/>
    <property type="match status" value="1"/>
</dbReference>
<evidence type="ECO:0000256" key="2">
    <source>
        <dbReference type="ARBA" id="ARBA00023125"/>
    </source>
</evidence>
<dbReference type="SMART" id="SM00895">
    <property type="entry name" value="FCD"/>
    <property type="match status" value="1"/>
</dbReference>
<dbReference type="InterPro" id="IPR000524">
    <property type="entry name" value="Tscrpt_reg_HTH_GntR"/>
</dbReference>
<keyword evidence="2" id="KW-0238">DNA-binding</keyword>
<dbReference type="Pfam" id="PF00392">
    <property type="entry name" value="GntR"/>
    <property type="match status" value="1"/>
</dbReference>